<feature type="transmembrane region" description="Helical" evidence="12">
    <location>
        <begin position="49"/>
        <end position="68"/>
    </location>
</feature>
<dbReference type="Proteomes" id="UP000694546">
    <property type="component" value="Chromosome 14"/>
</dbReference>
<evidence type="ECO:0000256" key="9">
    <source>
        <dbReference type="ARBA" id="ARBA00023136"/>
    </source>
</evidence>
<dbReference type="AlphaFoldDB" id="A0A8C4Z2B3"/>
<keyword evidence="6" id="KW-0256">Endoplasmic reticulum</keyword>
<dbReference type="PANTHER" id="PTHR28621">
    <property type="entry name" value="SELENOPROTEIN S"/>
    <property type="match status" value="1"/>
</dbReference>
<protein>
    <submittedName>
        <fullName evidence="13">Selenoprotein S</fullName>
    </submittedName>
</protein>
<dbReference type="Pfam" id="PF06936">
    <property type="entry name" value="Selenoprotein_S"/>
    <property type="match status" value="1"/>
</dbReference>
<accession>A0A8C4Z2B3</accession>
<evidence type="ECO:0000256" key="10">
    <source>
        <dbReference type="SAM" id="Coils"/>
    </source>
</evidence>
<evidence type="ECO:0000256" key="3">
    <source>
        <dbReference type="ARBA" id="ARBA00011034"/>
    </source>
</evidence>
<evidence type="ECO:0000313" key="14">
    <source>
        <dbReference type="Proteomes" id="UP000694546"/>
    </source>
</evidence>
<evidence type="ECO:0000256" key="6">
    <source>
        <dbReference type="ARBA" id="ARBA00022824"/>
    </source>
</evidence>
<evidence type="ECO:0000313" key="13">
    <source>
        <dbReference type="Ensembl" id="ENSGMOP00000004805.2"/>
    </source>
</evidence>
<evidence type="ECO:0000256" key="12">
    <source>
        <dbReference type="SAM" id="Phobius"/>
    </source>
</evidence>
<evidence type="ECO:0000256" key="11">
    <source>
        <dbReference type="SAM" id="MobiDB-lite"/>
    </source>
</evidence>
<dbReference type="GO" id="GO:0030970">
    <property type="term" value="P:retrograde protein transport, ER to cytosol"/>
    <property type="evidence" value="ECO:0007669"/>
    <property type="project" value="TreeGrafter"/>
</dbReference>
<feature type="coiled-coil region" evidence="10">
    <location>
        <begin position="94"/>
        <end position="132"/>
    </location>
</feature>
<keyword evidence="14" id="KW-1185">Reference proteome</keyword>
<comment type="subcellular location">
    <subcellularLocation>
        <location evidence="2">Cytoplasm</location>
    </subcellularLocation>
    <subcellularLocation>
        <location evidence="1">Endoplasmic reticulum membrane</location>
        <topology evidence="1">Single-pass membrane protein</topology>
    </subcellularLocation>
</comment>
<dbReference type="OrthoDB" id="75792at2759"/>
<sequence length="198" mass="22124">MGTQMDDVQIIDVNEDGEEEEAPVMHRSSLGNQDLGFIRQTAEEILAEYGWHLLFLTVCIIVLIQYLSKKRAIQVSKRSSNETAQDPALIVRRQEALEASRRRLQEDLDAKAAEYKEKQKKLEEEKRKQKIEIWESMQEGKSYKAKNSSQAEEASSSSGVLKPKSDNKLRGSGYNPLAGDGGASVSWRPGRRGPTSGG</sequence>
<evidence type="ECO:0000256" key="2">
    <source>
        <dbReference type="ARBA" id="ARBA00004496"/>
    </source>
</evidence>
<dbReference type="GO" id="GO:0036502">
    <property type="term" value="C:Derlin-1-VIMP complex"/>
    <property type="evidence" value="ECO:0007669"/>
    <property type="project" value="TreeGrafter"/>
</dbReference>
<evidence type="ECO:0000256" key="4">
    <source>
        <dbReference type="ARBA" id="ARBA00022490"/>
    </source>
</evidence>
<comment type="similarity">
    <text evidence="3">Belongs to the selenoprotein S family.</text>
</comment>
<evidence type="ECO:0000256" key="1">
    <source>
        <dbReference type="ARBA" id="ARBA00004389"/>
    </source>
</evidence>
<dbReference type="RefSeq" id="XP_030232613.1">
    <property type="nucleotide sequence ID" value="XM_030376753.1"/>
</dbReference>
<reference evidence="13" key="1">
    <citation type="submission" date="2025-08" db="UniProtKB">
        <authorList>
            <consortium name="Ensembl"/>
        </authorList>
    </citation>
    <scope>IDENTIFICATION</scope>
</reference>
<proteinExistence type="inferred from homology"/>
<evidence type="ECO:0000256" key="7">
    <source>
        <dbReference type="ARBA" id="ARBA00022933"/>
    </source>
</evidence>
<dbReference type="GeneTree" id="ENSGT00940000166109"/>
<keyword evidence="9 12" id="KW-0472">Membrane</keyword>
<dbReference type="Gene3D" id="6.10.250.2950">
    <property type="match status" value="1"/>
</dbReference>
<keyword evidence="8 12" id="KW-1133">Transmembrane helix</keyword>
<dbReference type="GO" id="GO:0036513">
    <property type="term" value="C:Derlin-1 retrotranslocation complex"/>
    <property type="evidence" value="ECO:0007669"/>
    <property type="project" value="TreeGrafter"/>
</dbReference>
<dbReference type="PANTHER" id="PTHR28621:SF1">
    <property type="entry name" value="SELENOPROTEIN S"/>
    <property type="match status" value="1"/>
</dbReference>
<feature type="compositionally biased region" description="Low complexity" evidence="11">
    <location>
        <begin position="148"/>
        <end position="158"/>
    </location>
</feature>
<reference evidence="13" key="2">
    <citation type="submission" date="2025-09" db="UniProtKB">
        <authorList>
            <consortium name="Ensembl"/>
        </authorList>
    </citation>
    <scope>IDENTIFICATION</scope>
</reference>
<keyword evidence="5 12" id="KW-0812">Transmembrane</keyword>
<dbReference type="Ensembl" id="ENSGMOT00000004946.2">
    <property type="protein sequence ID" value="ENSGMOP00000004805.2"/>
    <property type="gene ID" value="ENSGMOG00000004540.2"/>
</dbReference>
<dbReference type="GO" id="GO:0030968">
    <property type="term" value="P:endoplasmic reticulum unfolded protein response"/>
    <property type="evidence" value="ECO:0007669"/>
    <property type="project" value="TreeGrafter"/>
</dbReference>
<organism evidence="13 14">
    <name type="scientific">Gadus morhua</name>
    <name type="common">Atlantic cod</name>
    <dbReference type="NCBI Taxonomy" id="8049"/>
    <lineage>
        <taxon>Eukaryota</taxon>
        <taxon>Metazoa</taxon>
        <taxon>Chordata</taxon>
        <taxon>Craniata</taxon>
        <taxon>Vertebrata</taxon>
        <taxon>Euteleostomi</taxon>
        <taxon>Actinopterygii</taxon>
        <taxon>Neopterygii</taxon>
        <taxon>Teleostei</taxon>
        <taxon>Neoteleostei</taxon>
        <taxon>Acanthomorphata</taxon>
        <taxon>Zeiogadaria</taxon>
        <taxon>Gadariae</taxon>
        <taxon>Gadiformes</taxon>
        <taxon>Gadoidei</taxon>
        <taxon>Gadidae</taxon>
        <taxon>Gadus</taxon>
    </lineage>
</organism>
<dbReference type="GeneID" id="115558541"/>
<evidence type="ECO:0000256" key="8">
    <source>
        <dbReference type="ARBA" id="ARBA00022989"/>
    </source>
</evidence>
<feature type="region of interest" description="Disordered" evidence="11">
    <location>
        <begin position="139"/>
        <end position="198"/>
    </location>
</feature>
<keyword evidence="7" id="KW-0712">Selenocysteine</keyword>
<gene>
    <name evidence="13" type="primary">selenos</name>
</gene>
<name>A0A8C4Z2B3_GADMO</name>
<keyword evidence="10" id="KW-0175">Coiled coil</keyword>
<keyword evidence="4" id="KW-0963">Cytoplasm</keyword>
<dbReference type="InterPro" id="IPR009703">
    <property type="entry name" value="Selenoprotein_S"/>
</dbReference>
<evidence type="ECO:0000256" key="5">
    <source>
        <dbReference type="ARBA" id="ARBA00022692"/>
    </source>
</evidence>
<dbReference type="OMA" id="KIAMWEN"/>